<dbReference type="AlphaFoldDB" id="G2YQQ5"/>
<evidence type="ECO:0000313" key="1">
    <source>
        <dbReference type="EMBL" id="CCD53953.1"/>
    </source>
</evidence>
<evidence type="ECO:0000313" key="2">
    <source>
        <dbReference type="Proteomes" id="UP000008177"/>
    </source>
</evidence>
<dbReference type="InParanoid" id="G2YQQ5"/>
<proteinExistence type="predicted"/>
<gene>
    <name evidence="1" type="ORF">BofuT4_P131330.1</name>
</gene>
<dbReference type="EMBL" id="FQ790349">
    <property type="protein sequence ID" value="CCD53953.1"/>
    <property type="molecule type" value="Genomic_DNA"/>
</dbReference>
<accession>G2YQQ5</accession>
<organism evidence="1 2">
    <name type="scientific">Botryotinia fuckeliana (strain T4)</name>
    <name type="common">Noble rot fungus</name>
    <name type="synonym">Botrytis cinerea</name>
    <dbReference type="NCBI Taxonomy" id="999810"/>
    <lineage>
        <taxon>Eukaryota</taxon>
        <taxon>Fungi</taxon>
        <taxon>Dikarya</taxon>
        <taxon>Ascomycota</taxon>
        <taxon>Pezizomycotina</taxon>
        <taxon>Leotiomycetes</taxon>
        <taxon>Helotiales</taxon>
        <taxon>Sclerotiniaceae</taxon>
        <taxon>Botrytis</taxon>
    </lineage>
</organism>
<name>G2YQQ5_BOTF4</name>
<dbReference type="Proteomes" id="UP000008177">
    <property type="component" value="Unplaced contigs"/>
</dbReference>
<protein>
    <submittedName>
        <fullName evidence="1">Uncharacterized protein</fullName>
    </submittedName>
</protein>
<reference evidence="2" key="1">
    <citation type="journal article" date="2011" name="PLoS Genet.">
        <title>Genomic analysis of the necrotrophic fungal pathogens Sclerotinia sclerotiorum and Botrytis cinerea.</title>
        <authorList>
            <person name="Amselem J."/>
            <person name="Cuomo C.A."/>
            <person name="van Kan J.A."/>
            <person name="Viaud M."/>
            <person name="Benito E.P."/>
            <person name="Couloux A."/>
            <person name="Coutinho P.M."/>
            <person name="de Vries R.P."/>
            <person name="Dyer P.S."/>
            <person name="Fillinger S."/>
            <person name="Fournier E."/>
            <person name="Gout L."/>
            <person name="Hahn M."/>
            <person name="Kohn L."/>
            <person name="Lapalu N."/>
            <person name="Plummer K.M."/>
            <person name="Pradier J.M."/>
            <person name="Quevillon E."/>
            <person name="Sharon A."/>
            <person name="Simon A."/>
            <person name="ten Have A."/>
            <person name="Tudzynski B."/>
            <person name="Tudzynski P."/>
            <person name="Wincker P."/>
            <person name="Andrew M."/>
            <person name="Anthouard V."/>
            <person name="Beever R.E."/>
            <person name="Beffa R."/>
            <person name="Benoit I."/>
            <person name="Bouzid O."/>
            <person name="Brault B."/>
            <person name="Chen Z."/>
            <person name="Choquer M."/>
            <person name="Collemare J."/>
            <person name="Cotton P."/>
            <person name="Danchin E.G."/>
            <person name="Da Silva C."/>
            <person name="Gautier A."/>
            <person name="Giraud C."/>
            <person name="Giraud T."/>
            <person name="Gonzalez C."/>
            <person name="Grossetete S."/>
            <person name="Guldener U."/>
            <person name="Henrissat B."/>
            <person name="Howlett B.J."/>
            <person name="Kodira C."/>
            <person name="Kretschmer M."/>
            <person name="Lappartient A."/>
            <person name="Leroch M."/>
            <person name="Levis C."/>
            <person name="Mauceli E."/>
            <person name="Neuveglise C."/>
            <person name="Oeser B."/>
            <person name="Pearson M."/>
            <person name="Poulain J."/>
            <person name="Poussereau N."/>
            <person name="Quesneville H."/>
            <person name="Rascle C."/>
            <person name="Schumacher J."/>
            <person name="Segurens B."/>
            <person name="Sexton A."/>
            <person name="Silva E."/>
            <person name="Sirven C."/>
            <person name="Soanes D.M."/>
            <person name="Talbot N.J."/>
            <person name="Templeton M."/>
            <person name="Yandava C."/>
            <person name="Yarden O."/>
            <person name="Zeng Q."/>
            <person name="Rollins J.A."/>
            <person name="Lebrun M.H."/>
            <person name="Dickman M."/>
        </authorList>
    </citation>
    <scope>NUCLEOTIDE SEQUENCE [LARGE SCALE GENOMIC DNA]</scope>
    <source>
        <strain evidence="2">T4</strain>
    </source>
</reference>
<dbReference type="HOGENOM" id="CLU_2885534_0_0_1"/>
<sequence length="63" mass="7231">MSHLQIVVVDPTLLQELNEFWCTTQYFPPCLSSIASLYWREMRASVLGGGECCTLRLVHAVWM</sequence>